<keyword evidence="2" id="KW-0472">Membrane</keyword>
<keyword evidence="2" id="KW-0812">Transmembrane</keyword>
<dbReference type="RefSeq" id="WP_146213354.1">
    <property type="nucleotide sequence ID" value="NZ_QGTJ01000020.1"/>
</dbReference>
<dbReference type="Proteomes" id="UP000246569">
    <property type="component" value="Unassembled WGS sequence"/>
</dbReference>
<comment type="caution">
    <text evidence="3">The sequence shown here is derived from an EMBL/GenBank/DDBJ whole genome shotgun (WGS) entry which is preliminary data.</text>
</comment>
<dbReference type="AlphaFoldDB" id="A0A317MPM4"/>
<name>A0A317MPM4_9GAMM</name>
<keyword evidence="2" id="KW-1133">Transmembrane helix</keyword>
<evidence type="ECO:0000313" key="4">
    <source>
        <dbReference type="Proteomes" id="UP000246569"/>
    </source>
</evidence>
<gene>
    <name evidence="3" type="ORF">C7443_12012</name>
</gene>
<sequence length="487" mass="52489">MRIFLLCYIRLGLLLTFFSVLILAFYPVHEALAAPRWTDQRQISWSELEANGWTRVATDEPGLMLADRRWVGEDFSSLMLNVPPERAAAIPHDTTGRPTTVVFGVYDPQSATGSIVLMRTVVTPDRVLHVMIAPFKPTSWEPRGPLPIPFYVEYWPDNGIGDLDISEYKSALNSYWNDGHVQKISNPFRDFVGHPDGKTFINIQPTAFFAAVGAAAQWGRADHAWVATLDQRVVTLKKTSGNVLRKKVKYTKKVYVKPVWSLGIPAGQQNAGAEEFPFCFPAVECGEFNGVGDTPNARQYKSGLNWHHQGIGHNLPVYETLVFQHSQTYSSWTFVAMVIVTAVLVAVTAGAAAALGGPALAGAVGMSGAGYTGVGAAAAQGAALGAVTNMAWNYSNGVHSLTDTVGQVFASGVSKIESMNPAEDAWDSRPATRGAIEAGPTEAPGATGEFARETQPAGPTAAGDYGRQMYPEQGVPEATDPYTGLPR</sequence>
<proteinExistence type="predicted"/>
<reference evidence="3 4" key="1">
    <citation type="submission" date="2018-05" db="EMBL/GenBank/DDBJ databases">
        <title>Genomic Encyclopedia of Type Strains, Phase IV (KMG-IV): sequencing the most valuable type-strain genomes for metagenomic binning, comparative biology and taxonomic classification.</title>
        <authorList>
            <person name="Goeker M."/>
        </authorList>
    </citation>
    <scope>NUCLEOTIDE SEQUENCE [LARGE SCALE GENOMIC DNA]</scope>
    <source>
        <strain evidence="3 4">DSM 23606</strain>
    </source>
</reference>
<organism evidence="3 4">
    <name type="scientific">Plasticicumulans acidivorans</name>
    <dbReference type="NCBI Taxonomy" id="886464"/>
    <lineage>
        <taxon>Bacteria</taxon>
        <taxon>Pseudomonadati</taxon>
        <taxon>Pseudomonadota</taxon>
        <taxon>Gammaproteobacteria</taxon>
        <taxon>Candidatus Competibacteraceae</taxon>
        <taxon>Plasticicumulans</taxon>
    </lineage>
</organism>
<evidence type="ECO:0000256" key="2">
    <source>
        <dbReference type="SAM" id="Phobius"/>
    </source>
</evidence>
<evidence type="ECO:0000256" key="1">
    <source>
        <dbReference type="SAM" id="MobiDB-lite"/>
    </source>
</evidence>
<accession>A0A317MPM4</accession>
<keyword evidence="4" id="KW-1185">Reference proteome</keyword>
<dbReference type="EMBL" id="QGTJ01000020">
    <property type="protein sequence ID" value="PWV58321.1"/>
    <property type="molecule type" value="Genomic_DNA"/>
</dbReference>
<feature type="region of interest" description="Disordered" evidence="1">
    <location>
        <begin position="435"/>
        <end position="487"/>
    </location>
</feature>
<evidence type="ECO:0000313" key="3">
    <source>
        <dbReference type="EMBL" id="PWV58321.1"/>
    </source>
</evidence>
<feature type="transmembrane region" description="Helical" evidence="2">
    <location>
        <begin position="332"/>
        <end position="356"/>
    </location>
</feature>
<protein>
    <submittedName>
        <fullName evidence="3">Uncharacterized protein</fullName>
    </submittedName>
</protein>